<organism evidence="1 2">
    <name type="scientific">Modicella reniformis</name>
    <dbReference type="NCBI Taxonomy" id="1440133"/>
    <lineage>
        <taxon>Eukaryota</taxon>
        <taxon>Fungi</taxon>
        <taxon>Fungi incertae sedis</taxon>
        <taxon>Mucoromycota</taxon>
        <taxon>Mortierellomycotina</taxon>
        <taxon>Mortierellomycetes</taxon>
        <taxon>Mortierellales</taxon>
        <taxon>Mortierellaceae</taxon>
        <taxon>Modicella</taxon>
    </lineage>
</organism>
<dbReference type="AlphaFoldDB" id="A0A9P6MLC3"/>
<evidence type="ECO:0000313" key="2">
    <source>
        <dbReference type="Proteomes" id="UP000749646"/>
    </source>
</evidence>
<gene>
    <name evidence="1" type="ORF">BGZ65_006433</name>
</gene>
<reference evidence="1" key="1">
    <citation type="journal article" date="2020" name="Fungal Divers.">
        <title>Resolving the Mortierellaceae phylogeny through synthesis of multi-gene phylogenetics and phylogenomics.</title>
        <authorList>
            <person name="Vandepol N."/>
            <person name="Liber J."/>
            <person name="Desiro A."/>
            <person name="Na H."/>
            <person name="Kennedy M."/>
            <person name="Barry K."/>
            <person name="Grigoriev I.V."/>
            <person name="Miller A.N."/>
            <person name="O'Donnell K."/>
            <person name="Stajich J.E."/>
            <person name="Bonito G."/>
        </authorList>
    </citation>
    <scope>NUCLEOTIDE SEQUENCE</scope>
    <source>
        <strain evidence="1">MES-2147</strain>
    </source>
</reference>
<protein>
    <submittedName>
        <fullName evidence="1">Uncharacterized protein</fullName>
    </submittedName>
</protein>
<comment type="caution">
    <text evidence="1">The sequence shown here is derived from an EMBL/GenBank/DDBJ whole genome shotgun (WGS) entry which is preliminary data.</text>
</comment>
<sequence length="101" mass="11278">MTNTPQLSSYIDDLLLEGLLSLPLLPSGCLTERISSVKLAGTTSVADYKLSLRSSKLTSKPTRWQQSPTQQEYDLDADSTYGRKLDLQCRHDDLELNNFGI</sequence>
<keyword evidence="2" id="KW-1185">Reference proteome</keyword>
<evidence type="ECO:0000313" key="1">
    <source>
        <dbReference type="EMBL" id="KAG0006575.1"/>
    </source>
</evidence>
<name>A0A9P6MLC3_9FUNG</name>
<dbReference type="Proteomes" id="UP000749646">
    <property type="component" value="Unassembled WGS sequence"/>
</dbReference>
<accession>A0A9P6MLC3</accession>
<dbReference type="EMBL" id="JAAAHW010000092">
    <property type="protein sequence ID" value="KAG0006575.1"/>
    <property type="molecule type" value="Genomic_DNA"/>
</dbReference>
<proteinExistence type="predicted"/>